<dbReference type="SUPFAM" id="SSF48371">
    <property type="entry name" value="ARM repeat"/>
    <property type="match status" value="1"/>
</dbReference>
<dbReference type="Proteomes" id="UP000441354">
    <property type="component" value="Unassembled WGS sequence"/>
</dbReference>
<protein>
    <submittedName>
        <fullName evidence="1">Uncharacterized protein</fullName>
    </submittedName>
</protein>
<proteinExistence type="predicted"/>
<accession>A0A7V7RPY4</accession>
<evidence type="ECO:0000313" key="2">
    <source>
        <dbReference type="Proteomes" id="UP000441354"/>
    </source>
</evidence>
<dbReference type="AlphaFoldDB" id="A0A7V7RPY4"/>
<name>A0A7V7RPY4_9BACI</name>
<dbReference type="RefSeq" id="WP_151572049.1">
    <property type="nucleotide sequence ID" value="NZ_WBOT01000001.1"/>
</dbReference>
<reference evidence="1 2" key="1">
    <citation type="journal article" date="2014" name="Arch. Microbiol.">
        <title>Bacillus mesophilum sp. nov., strain IITR-54T, a novel 4-chlorobiphenyl dechlorinating bacterium.</title>
        <authorList>
            <person name="Manickam N."/>
            <person name="Singh N.K."/>
            <person name="Bajaj A."/>
            <person name="Kumar R.M."/>
            <person name="Kaur G."/>
            <person name="Kaur N."/>
            <person name="Bala M."/>
            <person name="Kumar A."/>
            <person name="Mayilraj S."/>
        </authorList>
    </citation>
    <scope>NUCLEOTIDE SEQUENCE [LARGE SCALE GENOMIC DNA]</scope>
    <source>
        <strain evidence="1 2">IITR-54</strain>
    </source>
</reference>
<dbReference type="InterPro" id="IPR016024">
    <property type="entry name" value="ARM-type_fold"/>
</dbReference>
<sequence length="609" mass="68206">MGQMGIASLFMKNDHNITNKTAQFRPGQIVSGKIIKHYPNQTAEVQIGGQKVIAQLETPLAANERYWFQVQNGEGTVHLKVLEGQGLNGKMPTATPESLLQQFQLPATKNHLALLQFFTKEQLPLTAETFKQVAEWLKNSEPSGSGLQAIKEMFTRQLPFTKQVFSSLQSVFEQESLSSLLQNLQKELSQTPATRGNAQLTTSLQQLTESFQEKAGKELISQVLKQWLTAPDPTRATAAFKQLQALGVLPENSNEQNSLKTVIRTISEQLPAGKAEITSVLSDIVRSNQPSDRHHFIMNLTKLQALMQEQGPQQEARQNLLNGVRSNAIQLPIEAGALHKMIQPALQHVLTDVQDLGSILNQNQQLNNSMIRAGQLLFDREQISLMNNLQEPSVPAEEPALIRDQMKSIVKLLGFSHEHDALQVIKNPDHEGVKNLDSIKSLLLSNLREDFSPALKDAADKVIHRITGLQLLSQEVGPIQQYVYQIPFSFLGKTNDVTMQWSGRKTTEGKIDPDHCRILFYLNLDSLKETVVDLHVQARVINMTIINDTPDLKSVVQPFIPMLKERLLGHDYKLSALEFKTSIDNKQQPVQTSFLSKNQPKFSGLDIRI</sequence>
<comment type="caution">
    <text evidence="1">The sequence shown here is derived from an EMBL/GenBank/DDBJ whole genome shotgun (WGS) entry which is preliminary data.</text>
</comment>
<evidence type="ECO:0000313" key="1">
    <source>
        <dbReference type="EMBL" id="KAB2335404.1"/>
    </source>
</evidence>
<keyword evidence="2" id="KW-1185">Reference proteome</keyword>
<organism evidence="1 2">
    <name type="scientific">Bacillus mesophilum</name>
    <dbReference type="NCBI Taxonomy" id="1071718"/>
    <lineage>
        <taxon>Bacteria</taxon>
        <taxon>Bacillati</taxon>
        <taxon>Bacillota</taxon>
        <taxon>Bacilli</taxon>
        <taxon>Bacillales</taxon>
        <taxon>Bacillaceae</taxon>
        <taxon>Bacillus</taxon>
    </lineage>
</organism>
<gene>
    <name evidence="1" type="ORF">F7732_02185</name>
</gene>
<dbReference type="EMBL" id="WBOT01000001">
    <property type="protein sequence ID" value="KAB2335404.1"/>
    <property type="molecule type" value="Genomic_DNA"/>
</dbReference>
<dbReference type="OrthoDB" id="2351076at2"/>